<organism evidence="1 2">
    <name type="scientific">Dendrolimus kikuchii</name>
    <dbReference type="NCBI Taxonomy" id="765133"/>
    <lineage>
        <taxon>Eukaryota</taxon>
        <taxon>Metazoa</taxon>
        <taxon>Ecdysozoa</taxon>
        <taxon>Arthropoda</taxon>
        <taxon>Hexapoda</taxon>
        <taxon>Insecta</taxon>
        <taxon>Pterygota</taxon>
        <taxon>Neoptera</taxon>
        <taxon>Endopterygota</taxon>
        <taxon>Lepidoptera</taxon>
        <taxon>Glossata</taxon>
        <taxon>Ditrysia</taxon>
        <taxon>Bombycoidea</taxon>
        <taxon>Lasiocampidae</taxon>
        <taxon>Dendrolimus</taxon>
    </lineage>
</organism>
<protein>
    <submittedName>
        <fullName evidence="1">Uncharacterized protein</fullName>
    </submittedName>
</protein>
<gene>
    <name evidence="1" type="ORF">K1T71_004662</name>
</gene>
<keyword evidence="2" id="KW-1185">Reference proteome</keyword>
<evidence type="ECO:0000313" key="2">
    <source>
        <dbReference type="Proteomes" id="UP000824533"/>
    </source>
</evidence>
<accession>A0ACC1D838</accession>
<evidence type="ECO:0000313" key="1">
    <source>
        <dbReference type="EMBL" id="KAJ0180071.1"/>
    </source>
</evidence>
<sequence length="460" mass="50866">MSGAASEAATQTSRRFKDIETVSSVVPKQWKSASVSVSSRLPVEPIKVPIDVATDKSIFENDRIVNCGCAEFGTDFGINTEIVSPLNLECLTQTSASYLRKVNPTNEFTPANCTLACQRHLSEINQRLLSLTRLISQRKSNSQIYSNFHPITENALSSNLNAAKWLKRCASIEKGYPVALPTPPTLTDVTKSSVSASFYAKLPRELKKQLELLSSEYHSNKLHDVNYVLEAAPAVTLSRDSLADVLPSQKLPENPIDKAICDEGAKKDVTETILQVSPENCDAATVTDCALNYTTKSVYAVTSRIILPSPKSCYQCNEYGKPCIECLYVYDKPRCVIHKQQTDATVQKEPSSYDIQSKIRSHGRFDSNGKLVAPGTRHHFNQRTEYFDVLPPKVYKALYEATRLVFKDGSEDQPYKNMITNSCAVGTDFIQTSKICSASVVSSELKSEQTKQDQCTSPGN</sequence>
<proteinExistence type="predicted"/>
<name>A0ACC1D838_9NEOP</name>
<dbReference type="Proteomes" id="UP000824533">
    <property type="component" value="Linkage Group LG07"/>
</dbReference>
<dbReference type="EMBL" id="CM034393">
    <property type="protein sequence ID" value="KAJ0180071.1"/>
    <property type="molecule type" value="Genomic_DNA"/>
</dbReference>
<reference evidence="1 2" key="1">
    <citation type="journal article" date="2021" name="Front. Genet.">
        <title>Chromosome-Level Genome Assembly Reveals Significant Gene Expansion in the Toll and IMD Signaling Pathways of Dendrolimus kikuchii.</title>
        <authorList>
            <person name="Zhou J."/>
            <person name="Wu P."/>
            <person name="Xiong Z."/>
            <person name="Liu N."/>
            <person name="Zhao N."/>
            <person name="Ji M."/>
            <person name="Qiu Y."/>
            <person name="Yang B."/>
        </authorList>
    </citation>
    <scope>NUCLEOTIDE SEQUENCE [LARGE SCALE GENOMIC DNA]</scope>
    <source>
        <strain evidence="1">Ann1</strain>
    </source>
</reference>
<comment type="caution">
    <text evidence="1">The sequence shown here is derived from an EMBL/GenBank/DDBJ whole genome shotgun (WGS) entry which is preliminary data.</text>
</comment>